<dbReference type="Pfam" id="PF17189">
    <property type="entry name" value="Glyco_hydro_30C"/>
    <property type="match status" value="1"/>
</dbReference>
<dbReference type="InterPro" id="IPR033452">
    <property type="entry name" value="GH30_C"/>
</dbReference>
<evidence type="ECO:0000256" key="1">
    <source>
        <dbReference type="ARBA" id="ARBA00005382"/>
    </source>
</evidence>
<keyword evidence="8" id="KW-1185">Reference proteome</keyword>
<dbReference type="GO" id="GO:0004348">
    <property type="term" value="F:glucosylceramidase activity"/>
    <property type="evidence" value="ECO:0007669"/>
    <property type="project" value="InterPro"/>
</dbReference>
<dbReference type="InterPro" id="IPR013780">
    <property type="entry name" value="Glyco_hydro_b"/>
</dbReference>
<dbReference type="PRINTS" id="PR00843">
    <property type="entry name" value="GLHYDRLASE30"/>
</dbReference>
<keyword evidence="3 4" id="KW-0378">Hydrolase</keyword>
<organism evidence="7 8">
    <name type="scientific">Clostridium uliginosum</name>
    <dbReference type="NCBI Taxonomy" id="119641"/>
    <lineage>
        <taxon>Bacteria</taxon>
        <taxon>Bacillati</taxon>
        <taxon>Bacillota</taxon>
        <taxon>Clostridia</taxon>
        <taxon>Eubacteriales</taxon>
        <taxon>Clostridiaceae</taxon>
        <taxon>Clostridium</taxon>
    </lineage>
</organism>
<evidence type="ECO:0000259" key="6">
    <source>
        <dbReference type="Pfam" id="PF17189"/>
    </source>
</evidence>
<dbReference type="GO" id="GO:0016020">
    <property type="term" value="C:membrane"/>
    <property type="evidence" value="ECO:0007669"/>
    <property type="project" value="GOC"/>
</dbReference>
<dbReference type="SUPFAM" id="SSF51445">
    <property type="entry name" value="(Trans)glycosidases"/>
    <property type="match status" value="1"/>
</dbReference>
<name>A0A1I1RQL8_9CLOT</name>
<sequence>MMKSIKHIYSNGKDFWKKGTVENKEYEDTLEITNETKQTLKGFGGCFNEISWDILKKVDENKRKEILDNLFTEEGLNFNVGRLPMGASDYALEWHSYDETNGDYELKDFTIKRDEEHLLPYLREALNRKPDMSLFASPWSPPTWMKTKKAYNFGTLSWEQENLQAYANYFVKYVEEYNKAGVKIEQVHLQNEPHADQKFPSCMWSGKEMRDFIKNHLGPVFKEKGIDSEIWLGTINGPFLDFQISLPGCAPFSEFYDQCVNTVLSDKEARKYISGVGFQWGGKHVIEQTELSYPEMRFMQTENECGDGQNTWQHAEYVFGLFWHYFVHNVESYVYWNMVLPKGGVSTWGWEQNTMITINPETKEVVYEPEFYVMKHFSHFIKPGAKRIVTKGHWTSNSIVFENPNGEIVVVVGNAMDNDREFTFKYKDVSFSTIIKVHSVNTFCIEN</sequence>
<dbReference type="Gene3D" id="2.60.40.1180">
    <property type="entry name" value="Golgi alpha-mannosidase II"/>
    <property type="match status" value="1"/>
</dbReference>
<protein>
    <submittedName>
        <fullName evidence="7">Glucosylceramidase</fullName>
    </submittedName>
</protein>
<keyword evidence="4" id="KW-0326">Glycosidase</keyword>
<evidence type="ECO:0000256" key="4">
    <source>
        <dbReference type="RuleBase" id="RU361188"/>
    </source>
</evidence>
<feature type="domain" description="Glycosyl hydrolase family 30 TIM-barrel" evidence="5">
    <location>
        <begin position="40"/>
        <end position="381"/>
    </location>
</feature>
<dbReference type="InterPro" id="IPR001139">
    <property type="entry name" value="Glyco_hydro_30"/>
</dbReference>
<proteinExistence type="inferred from homology"/>
<dbReference type="InterPro" id="IPR033453">
    <property type="entry name" value="Glyco_hydro_30_TIM-barrel"/>
</dbReference>
<gene>
    <name evidence="7" type="ORF">SAMN05421842_13720</name>
</gene>
<evidence type="ECO:0000259" key="5">
    <source>
        <dbReference type="Pfam" id="PF02055"/>
    </source>
</evidence>
<evidence type="ECO:0000256" key="2">
    <source>
        <dbReference type="ARBA" id="ARBA00022729"/>
    </source>
</evidence>
<reference evidence="7 8" key="1">
    <citation type="submission" date="2016-10" db="EMBL/GenBank/DDBJ databases">
        <authorList>
            <person name="de Groot N.N."/>
        </authorList>
    </citation>
    <scope>NUCLEOTIDE SEQUENCE [LARGE SCALE GENOMIC DNA]</scope>
    <source>
        <strain evidence="7 8">DSM 12992</strain>
    </source>
</reference>
<dbReference type="EMBL" id="FOMG01000037">
    <property type="protein sequence ID" value="SFD36669.1"/>
    <property type="molecule type" value="Genomic_DNA"/>
</dbReference>
<dbReference type="Pfam" id="PF02055">
    <property type="entry name" value="Glyco_hydro_30"/>
    <property type="match status" value="1"/>
</dbReference>
<dbReference type="GO" id="GO:0006680">
    <property type="term" value="P:glucosylceramide catabolic process"/>
    <property type="evidence" value="ECO:0007669"/>
    <property type="project" value="TreeGrafter"/>
</dbReference>
<dbReference type="Proteomes" id="UP000199263">
    <property type="component" value="Unassembled WGS sequence"/>
</dbReference>
<evidence type="ECO:0000256" key="3">
    <source>
        <dbReference type="ARBA" id="ARBA00022801"/>
    </source>
</evidence>
<dbReference type="InterPro" id="IPR017853">
    <property type="entry name" value="GH"/>
</dbReference>
<accession>A0A1I1RQL8</accession>
<dbReference type="STRING" id="119641.SAMN05421842_13720"/>
<evidence type="ECO:0000313" key="7">
    <source>
        <dbReference type="EMBL" id="SFD36669.1"/>
    </source>
</evidence>
<evidence type="ECO:0000313" key="8">
    <source>
        <dbReference type="Proteomes" id="UP000199263"/>
    </source>
</evidence>
<feature type="domain" description="Glycosyl hydrolase family 30 beta sandwich" evidence="6">
    <location>
        <begin position="384"/>
        <end position="443"/>
    </location>
</feature>
<comment type="similarity">
    <text evidence="1 4">Belongs to the glycosyl hydrolase 30 family.</text>
</comment>
<keyword evidence="2" id="KW-0732">Signal</keyword>
<dbReference type="AlphaFoldDB" id="A0A1I1RQL8"/>
<dbReference type="PANTHER" id="PTHR11069:SF23">
    <property type="entry name" value="LYSOSOMAL ACID GLUCOSYLCERAMIDASE"/>
    <property type="match status" value="1"/>
</dbReference>
<dbReference type="Gene3D" id="3.20.20.80">
    <property type="entry name" value="Glycosidases"/>
    <property type="match status" value="1"/>
</dbReference>
<dbReference type="PANTHER" id="PTHR11069">
    <property type="entry name" value="GLUCOSYLCERAMIDASE"/>
    <property type="match status" value="1"/>
</dbReference>